<dbReference type="PANTHER" id="PTHR43214">
    <property type="entry name" value="TWO-COMPONENT RESPONSE REGULATOR"/>
    <property type="match status" value="1"/>
</dbReference>
<dbReference type="InterPro" id="IPR058245">
    <property type="entry name" value="NreC/VraR/RcsB-like_REC"/>
</dbReference>
<evidence type="ECO:0000256" key="1">
    <source>
        <dbReference type="ARBA" id="ARBA00022553"/>
    </source>
</evidence>
<keyword evidence="7" id="KW-1185">Reference proteome</keyword>
<dbReference type="CDD" id="cd06170">
    <property type="entry name" value="LuxR_C_like"/>
    <property type="match status" value="1"/>
</dbReference>
<evidence type="ECO:0000256" key="3">
    <source>
        <dbReference type="PROSITE-ProRule" id="PRU00169"/>
    </source>
</evidence>
<dbReference type="InterPro" id="IPR016032">
    <property type="entry name" value="Sig_transdc_resp-reg_C-effctor"/>
</dbReference>
<sequence>MGNSITKQILIVDDHPMMRRGLTDTLESEPGFEVVLQLERAEQVLDVMDDYELDLMIIDVSLPGMNGIELVKNVIFQKPDQKILVISRHEESLYAERALRAGAKGYIMKFEPSDVLLKAVKKVIGGGIYVSEELNEKLLMNAMHGKKDPEASTVDLLSDRELEVFELIGHGKSSTEIAEQLHLAAKTVETYRSRIKEKMDFKNSTEMIFHAVKWVENEKMS</sequence>
<dbReference type="RefSeq" id="WP_101071283.1">
    <property type="nucleotide sequence ID" value="NZ_PISP01000001.1"/>
</dbReference>
<reference evidence="6 7" key="1">
    <citation type="submission" date="2017-11" db="EMBL/GenBank/DDBJ databases">
        <title>Rhodohalobacter 15182 sp. nov., isolated from a salt lake.</title>
        <authorList>
            <person name="Han S."/>
        </authorList>
    </citation>
    <scope>NUCLEOTIDE SEQUENCE [LARGE SCALE GENOMIC DNA]</scope>
    <source>
        <strain evidence="6 7">15182</strain>
    </source>
</reference>
<name>A0A2N0VIN8_9BACT</name>
<dbReference type="PANTHER" id="PTHR43214:SF43">
    <property type="entry name" value="TWO-COMPONENT RESPONSE REGULATOR"/>
    <property type="match status" value="1"/>
</dbReference>
<dbReference type="SMART" id="SM00448">
    <property type="entry name" value="REC"/>
    <property type="match status" value="1"/>
</dbReference>
<dbReference type="Gene3D" id="3.40.50.2300">
    <property type="match status" value="1"/>
</dbReference>
<dbReference type="SMART" id="SM00421">
    <property type="entry name" value="HTH_LUXR"/>
    <property type="match status" value="1"/>
</dbReference>
<dbReference type="Pfam" id="PF00072">
    <property type="entry name" value="Response_reg"/>
    <property type="match status" value="1"/>
</dbReference>
<dbReference type="SUPFAM" id="SSF46894">
    <property type="entry name" value="C-terminal effector domain of the bipartite response regulators"/>
    <property type="match status" value="1"/>
</dbReference>
<dbReference type="InterPro" id="IPR039420">
    <property type="entry name" value="WalR-like"/>
</dbReference>
<dbReference type="GO" id="GO:0000160">
    <property type="term" value="P:phosphorelay signal transduction system"/>
    <property type="evidence" value="ECO:0007669"/>
    <property type="project" value="InterPro"/>
</dbReference>
<keyword evidence="1 3" id="KW-0597">Phosphoprotein</keyword>
<evidence type="ECO:0000256" key="2">
    <source>
        <dbReference type="ARBA" id="ARBA00023125"/>
    </source>
</evidence>
<dbReference type="GO" id="GO:0006355">
    <property type="term" value="P:regulation of DNA-templated transcription"/>
    <property type="evidence" value="ECO:0007669"/>
    <property type="project" value="InterPro"/>
</dbReference>
<dbReference type="PROSITE" id="PS50110">
    <property type="entry name" value="RESPONSE_REGULATORY"/>
    <property type="match status" value="1"/>
</dbReference>
<dbReference type="InterPro" id="IPR001789">
    <property type="entry name" value="Sig_transdc_resp-reg_receiver"/>
</dbReference>
<feature type="modified residue" description="4-aspartylphosphate" evidence="3">
    <location>
        <position position="59"/>
    </location>
</feature>
<dbReference type="OrthoDB" id="1013073at2"/>
<comment type="caution">
    <text evidence="6">The sequence shown here is derived from an EMBL/GenBank/DDBJ whole genome shotgun (WGS) entry which is preliminary data.</text>
</comment>
<dbReference type="PROSITE" id="PS00622">
    <property type="entry name" value="HTH_LUXR_1"/>
    <property type="match status" value="1"/>
</dbReference>
<proteinExistence type="predicted"/>
<dbReference type="Pfam" id="PF00196">
    <property type="entry name" value="GerE"/>
    <property type="match status" value="1"/>
</dbReference>
<dbReference type="PROSITE" id="PS50043">
    <property type="entry name" value="HTH_LUXR_2"/>
    <property type="match status" value="1"/>
</dbReference>
<evidence type="ECO:0000313" key="6">
    <source>
        <dbReference type="EMBL" id="PKD44039.1"/>
    </source>
</evidence>
<gene>
    <name evidence="6" type="ORF">CWD77_00745</name>
</gene>
<dbReference type="CDD" id="cd17535">
    <property type="entry name" value="REC_NarL-like"/>
    <property type="match status" value="1"/>
</dbReference>
<feature type="domain" description="HTH luxR-type" evidence="4">
    <location>
        <begin position="150"/>
        <end position="215"/>
    </location>
</feature>
<dbReference type="InterPro" id="IPR000792">
    <property type="entry name" value="Tscrpt_reg_LuxR_C"/>
</dbReference>
<evidence type="ECO:0000313" key="7">
    <source>
        <dbReference type="Proteomes" id="UP000233398"/>
    </source>
</evidence>
<evidence type="ECO:0000259" key="5">
    <source>
        <dbReference type="PROSITE" id="PS50110"/>
    </source>
</evidence>
<dbReference type="SUPFAM" id="SSF52172">
    <property type="entry name" value="CheY-like"/>
    <property type="match status" value="1"/>
</dbReference>
<organism evidence="6 7">
    <name type="scientific">Rhodohalobacter barkolensis</name>
    <dbReference type="NCBI Taxonomy" id="2053187"/>
    <lineage>
        <taxon>Bacteria</taxon>
        <taxon>Pseudomonadati</taxon>
        <taxon>Balneolota</taxon>
        <taxon>Balneolia</taxon>
        <taxon>Balneolales</taxon>
        <taxon>Balneolaceae</taxon>
        <taxon>Rhodohalobacter</taxon>
    </lineage>
</organism>
<protein>
    <submittedName>
        <fullName evidence="6">DNA-binding response regulator</fullName>
    </submittedName>
</protein>
<accession>A0A2N0VIN8</accession>
<dbReference type="EMBL" id="PISP01000001">
    <property type="protein sequence ID" value="PKD44039.1"/>
    <property type="molecule type" value="Genomic_DNA"/>
</dbReference>
<dbReference type="InterPro" id="IPR011006">
    <property type="entry name" value="CheY-like_superfamily"/>
</dbReference>
<feature type="domain" description="Response regulatory" evidence="5">
    <location>
        <begin position="8"/>
        <end position="124"/>
    </location>
</feature>
<dbReference type="GO" id="GO:0003677">
    <property type="term" value="F:DNA binding"/>
    <property type="evidence" value="ECO:0007669"/>
    <property type="project" value="UniProtKB-KW"/>
</dbReference>
<dbReference type="AlphaFoldDB" id="A0A2N0VIN8"/>
<dbReference type="PRINTS" id="PR00038">
    <property type="entry name" value="HTHLUXR"/>
</dbReference>
<keyword evidence="2 6" id="KW-0238">DNA-binding</keyword>
<evidence type="ECO:0000259" key="4">
    <source>
        <dbReference type="PROSITE" id="PS50043"/>
    </source>
</evidence>
<dbReference type="Proteomes" id="UP000233398">
    <property type="component" value="Unassembled WGS sequence"/>
</dbReference>